<sequence>MKRVPIISPAFLLSIGTIAGLLVIMQALIMTEIVSPYVVPLPSDIAASFWRVIVEEGVPGRFAVTVGETFAASLLILIVGIPVGLLLYRFGKLRLAFEPWLAAMAAAPLVLAYPLFLVLFGRSSLTIIIIGFTAGVAPVALKTIEGFTSTRRVLIDVGRSFRLTPAQEFRQILLPAALPQIFVGLRLGLIFCLINIVGVEFLINLGGLGQLINDLAERYDLPGTYAAICFVVCVSILFFAVLDRGEKWLQRRG</sequence>
<dbReference type="CDD" id="cd06261">
    <property type="entry name" value="TM_PBP2"/>
    <property type="match status" value="1"/>
</dbReference>
<gene>
    <name evidence="9" type="ORF">FHW37_11289</name>
</gene>
<keyword evidence="2 7" id="KW-0813">Transport</keyword>
<evidence type="ECO:0000256" key="2">
    <source>
        <dbReference type="ARBA" id="ARBA00022448"/>
    </source>
</evidence>
<dbReference type="GO" id="GO:0005886">
    <property type="term" value="C:plasma membrane"/>
    <property type="evidence" value="ECO:0007669"/>
    <property type="project" value="UniProtKB-SubCell"/>
</dbReference>
<accession>A0A561QAS7</accession>
<protein>
    <submittedName>
        <fullName evidence="9">NitT/TauT family transport system permease protein</fullName>
    </submittedName>
</protein>
<feature type="transmembrane region" description="Helical" evidence="7">
    <location>
        <begin position="181"/>
        <end position="203"/>
    </location>
</feature>
<dbReference type="PANTHER" id="PTHR30151">
    <property type="entry name" value="ALKANE SULFONATE ABC TRANSPORTER-RELATED, MEMBRANE SUBUNIT"/>
    <property type="match status" value="1"/>
</dbReference>
<dbReference type="PROSITE" id="PS50928">
    <property type="entry name" value="ABC_TM1"/>
    <property type="match status" value="1"/>
</dbReference>
<feature type="transmembrane region" description="Helical" evidence="7">
    <location>
        <begin position="223"/>
        <end position="242"/>
    </location>
</feature>
<evidence type="ECO:0000256" key="7">
    <source>
        <dbReference type="RuleBase" id="RU363032"/>
    </source>
</evidence>
<feature type="domain" description="ABC transmembrane type-1" evidence="8">
    <location>
        <begin position="62"/>
        <end position="243"/>
    </location>
</feature>
<comment type="caution">
    <text evidence="9">The sequence shown here is derived from an EMBL/GenBank/DDBJ whole genome shotgun (WGS) entry which is preliminary data.</text>
</comment>
<name>A0A561QAS7_9HYPH</name>
<dbReference type="Pfam" id="PF00528">
    <property type="entry name" value="BPD_transp_1"/>
    <property type="match status" value="1"/>
</dbReference>
<evidence type="ECO:0000313" key="9">
    <source>
        <dbReference type="EMBL" id="TWF47450.1"/>
    </source>
</evidence>
<dbReference type="PANTHER" id="PTHR30151:SF41">
    <property type="entry name" value="ABC TRANSPORTER PERMEASE PROTEIN"/>
    <property type="match status" value="1"/>
</dbReference>
<comment type="similarity">
    <text evidence="7">Belongs to the binding-protein-dependent transport system permease family.</text>
</comment>
<comment type="subcellular location">
    <subcellularLocation>
        <location evidence="1 7">Cell membrane</location>
        <topology evidence="1 7">Multi-pass membrane protein</topology>
    </subcellularLocation>
</comment>
<keyword evidence="3" id="KW-1003">Cell membrane</keyword>
<dbReference type="SUPFAM" id="SSF161098">
    <property type="entry name" value="MetI-like"/>
    <property type="match status" value="1"/>
</dbReference>
<keyword evidence="6 7" id="KW-0472">Membrane</keyword>
<feature type="transmembrane region" description="Helical" evidence="7">
    <location>
        <begin position="7"/>
        <end position="29"/>
    </location>
</feature>
<dbReference type="AlphaFoldDB" id="A0A561QAS7"/>
<dbReference type="RefSeq" id="WP_246690979.1">
    <property type="nucleotide sequence ID" value="NZ_VIWP01000012.1"/>
</dbReference>
<evidence type="ECO:0000259" key="8">
    <source>
        <dbReference type="PROSITE" id="PS50928"/>
    </source>
</evidence>
<dbReference type="InterPro" id="IPR035906">
    <property type="entry name" value="MetI-like_sf"/>
</dbReference>
<evidence type="ECO:0000313" key="10">
    <source>
        <dbReference type="Proteomes" id="UP000320653"/>
    </source>
</evidence>
<proteinExistence type="inferred from homology"/>
<keyword evidence="5 7" id="KW-1133">Transmembrane helix</keyword>
<evidence type="ECO:0000256" key="6">
    <source>
        <dbReference type="ARBA" id="ARBA00023136"/>
    </source>
</evidence>
<feature type="transmembrane region" description="Helical" evidence="7">
    <location>
        <begin position="100"/>
        <end position="119"/>
    </location>
</feature>
<feature type="transmembrane region" description="Helical" evidence="7">
    <location>
        <begin position="125"/>
        <end position="144"/>
    </location>
</feature>
<dbReference type="Gene3D" id="1.10.3720.10">
    <property type="entry name" value="MetI-like"/>
    <property type="match status" value="1"/>
</dbReference>
<organism evidence="9 10">
    <name type="scientific">Neorhizobium alkalisoli</name>
    <dbReference type="NCBI Taxonomy" id="528178"/>
    <lineage>
        <taxon>Bacteria</taxon>
        <taxon>Pseudomonadati</taxon>
        <taxon>Pseudomonadota</taxon>
        <taxon>Alphaproteobacteria</taxon>
        <taxon>Hyphomicrobiales</taxon>
        <taxon>Rhizobiaceae</taxon>
        <taxon>Rhizobium/Agrobacterium group</taxon>
        <taxon>Neorhizobium</taxon>
    </lineage>
</organism>
<evidence type="ECO:0000256" key="3">
    <source>
        <dbReference type="ARBA" id="ARBA00022475"/>
    </source>
</evidence>
<evidence type="ECO:0000256" key="1">
    <source>
        <dbReference type="ARBA" id="ARBA00004651"/>
    </source>
</evidence>
<feature type="transmembrane region" description="Helical" evidence="7">
    <location>
        <begin position="70"/>
        <end position="88"/>
    </location>
</feature>
<dbReference type="EMBL" id="VIWP01000012">
    <property type="protein sequence ID" value="TWF47450.1"/>
    <property type="molecule type" value="Genomic_DNA"/>
</dbReference>
<keyword evidence="4 7" id="KW-0812">Transmembrane</keyword>
<dbReference type="InterPro" id="IPR000515">
    <property type="entry name" value="MetI-like"/>
</dbReference>
<evidence type="ECO:0000256" key="4">
    <source>
        <dbReference type="ARBA" id="ARBA00022692"/>
    </source>
</evidence>
<evidence type="ECO:0000256" key="5">
    <source>
        <dbReference type="ARBA" id="ARBA00022989"/>
    </source>
</evidence>
<keyword evidence="10" id="KW-1185">Reference proteome</keyword>
<dbReference type="GO" id="GO:0055085">
    <property type="term" value="P:transmembrane transport"/>
    <property type="evidence" value="ECO:0007669"/>
    <property type="project" value="InterPro"/>
</dbReference>
<reference evidence="9 10" key="1">
    <citation type="submission" date="2019-06" db="EMBL/GenBank/DDBJ databases">
        <title>Sorghum-associated microbial communities from plants grown in Nebraska, USA.</title>
        <authorList>
            <person name="Schachtman D."/>
        </authorList>
    </citation>
    <scope>NUCLEOTIDE SEQUENCE [LARGE SCALE GENOMIC DNA]</scope>
    <source>
        <strain evidence="9 10">1225</strain>
    </source>
</reference>
<dbReference type="Proteomes" id="UP000320653">
    <property type="component" value="Unassembled WGS sequence"/>
</dbReference>